<evidence type="ECO:0000313" key="2">
    <source>
        <dbReference type="Proteomes" id="UP000564644"/>
    </source>
</evidence>
<comment type="caution">
    <text evidence="1">The sequence shown here is derived from an EMBL/GenBank/DDBJ whole genome shotgun (WGS) entry which is preliminary data.</text>
</comment>
<reference evidence="1 2" key="1">
    <citation type="submission" date="2020-08" db="EMBL/GenBank/DDBJ databases">
        <title>Cohnella phylogeny.</title>
        <authorList>
            <person name="Dunlap C."/>
        </authorList>
    </citation>
    <scope>NUCLEOTIDE SEQUENCE [LARGE SCALE GENOMIC DNA]</scope>
    <source>
        <strain evidence="1 2">CBP 2801</strain>
    </source>
</reference>
<accession>A0A7X0SMQ2</accession>
<dbReference type="RefSeq" id="WP_185130459.1">
    <property type="nucleotide sequence ID" value="NZ_JACJVO010000021.1"/>
</dbReference>
<sequence>MATMSSIEWTEATWNPVTGCTKISAGCKNCYAATMAKRLHAMGNIRYKNGFNVTLHHDLLNLPLKWKTPRRIFVNSMSDLFHKDVPLEFIQTVFATMENAHWHTFQILTKRSDRLLELSNQLRWPENVWQGVSVEDSRVVNRIDDLRHVPAQIRFLSVEPLIGPIGDMDLRGIHWVIVGGESGPHARPMDPEWVRTIRDQCINENVAFFFKQWGGVQKHRTGRELDGRTWDEYPEKSNEILLRA</sequence>
<dbReference type="Pfam" id="PF07505">
    <property type="entry name" value="DUF5131"/>
    <property type="match status" value="1"/>
</dbReference>
<proteinExistence type="predicted"/>
<organism evidence="1 2">
    <name type="scientific">Cohnella zeiphila</name>
    <dbReference type="NCBI Taxonomy" id="2761120"/>
    <lineage>
        <taxon>Bacteria</taxon>
        <taxon>Bacillati</taxon>
        <taxon>Bacillota</taxon>
        <taxon>Bacilli</taxon>
        <taxon>Bacillales</taxon>
        <taxon>Paenibacillaceae</taxon>
        <taxon>Cohnella</taxon>
    </lineage>
</organism>
<evidence type="ECO:0000313" key="1">
    <source>
        <dbReference type="EMBL" id="MBB6732807.1"/>
    </source>
</evidence>
<name>A0A7X0SMQ2_9BACL</name>
<keyword evidence="2" id="KW-1185">Reference proteome</keyword>
<dbReference type="Proteomes" id="UP000564644">
    <property type="component" value="Unassembled WGS sequence"/>
</dbReference>
<protein>
    <submittedName>
        <fullName evidence="1">Phage Gp37/Gp68 family protein</fullName>
    </submittedName>
</protein>
<gene>
    <name evidence="1" type="ORF">H7C18_17985</name>
</gene>
<dbReference type="EMBL" id="JACJVO010000021">
    <property type="protein sequence ID" value="MBB6732807.1"/>
    <property type="molecule type" value="Genomic_DNA"/>
</dbReference>
<dbReference type="AlphaFoldDB" id="A0A7X0SMQ2"/>
<dbReference type="InterPro" id="IPR011101">
    <property type="entry name" value="DUF5131"/>
</dbReference>